<feature type="chain" id="PRO_5018126787" evidence="1">
    <location>
        <begin position="24"/>
        <end position="77"/>
    </location>
</feature>
<evidence type="ECO:0000313" key="2">
    <source>
        <dbReference type="EMBL" id="VDO81404.1"/>
    </source>
</evidence>
<keyword evidence="1" id="KW-0732">Signal</keyword>
<name>A0A3P7ZBB7_9TREM</name>
<evidence type="ECO:0000256" key="1">
    <source>
        <dbReference type="SAM" id="SignalP"/>
    </source>
</evidence>
<proteinExistence type="predicted"/>
<organism evidence="2 3">
    <name type="scientific">Schistosoma margrebowiei</name>
    <dbReference type="NCBI Taxonomy" id="48269"/>
    <lineage>
        <taxon>Eukaryota</taxon>
        <taxon>Metazoa</taxon>
        <taxon>Spiralia</taxon>
        <taxon>Lophotrochozoa</taxon>
        <taxon>Platyhelminthes</taxon>
        <taxon>Trematoda</taxon>
        <taxon>Digenea</taxon>
        <taxon>Strigeidida</taxon>
        <taxon>Schistosomatoidea</taxon>
        <taxon>Schistosomatidae</taxon>
        <taxon>Schistosoma</taxon>
    </lineage>
</organism>
<sequence>MSESVLFEVVVTILFSLLSNSFSFPLCPLDSEEMRLSFDFEIVSLSFNSDDELIKFFTSANDLSDKIDSNKLTAFIA</sequence>
<gene>
    <name evidence="2" type="ORF">SMRZ_LOCUS8435</name>
</gene>
<protein>
    <submittedName>
        <fullName evidence="2">Uncharacterized protein</fullName>
    </submittedName>
</protein>
<accession>A0A3P7ZBB7</accession>
<dbReference type="Proteomes" id="UP000277204">
    <property type="component" value="Unassembled WGS sequence"/>
</dbReference>
<evidence type="ECO:0000313" key="3">
    <source>
        <dbReference type="Proteomes" id="UP000277204"/>
    </source>
</evidence>
<dbReference type="EMBL" id="UZAI01003660">
    <property type="protein sequence ID" value="VDO81404.1"/>
    <property type="molecule type" value="Genomic_DNA"/>
</dbReference>
<keyword evidence="3" id="KW-1185">Reference proteome</keyword>
<reference evidence="2 3" key="1">
    <citation type="submission" date="2018-11" db="EMBL/GenBank/DDBJ databases">
        <authorList>
            <consortium name="Pathogen Informatics"/>
        </authorList>
    </citation>
    <scope>NUCLEOTIDE SEQUENCE [LARGE SCALE GENOMIC DNA]</scope>
    <source>
        <strain evidence="2 3">Zambia</strain>
    </source>
</reference>
<feature type="signal peptide" evidence="1">
    <location>
        <begin position="1"/>
        <end position="23"/>
    </location>
</feature>
<dbReference type="AlphaFoldDB" id="A0A3P7ZBB7"/>